<dbReference type="Gramene" id="TVU37713">
    <property type="protein sequence ID" value="TVU37713"/>
    <property type="gene ID" value="EJB05_11043"/>
</dbReference>
<evidence type="ECO:0000313" key="2">
    <source>
        <dbReference type="Proteomes" id="UP000324897"/>
    </source>
</evidence>
<gene>
    <name evidence="1" type="ORF">EJB05_11043</name>
</gene>
<dbReference type="PANTHER" id="PTHR35123:SF7">
    <property type="entry name" value="OS07G0633900 PROTEIN"/>
    <property type="match status" value="1"/>
</dbReference>
<evidence type="ECO:0000313" key="1">
    <source>
        <dbReference type="EMBL" id="TVU37713.1"/>
    </source>
</evidence>
<organism evidence="1 2">
    <name type="scientific">Eragrostis curvula</name>
    <name type="common">weeping love grass</name>
    <dbReference type="NCBI Taxonomy" id="38414"/>
    <lineage>
        <taxon>Eukaryota</taxon>
        <taxon>Viridiplantae</taxon>
        <taxon>Streptophyta</taxon>
        <taxon>Embryophyta</taxon>
        <taxon>Tracheophyta</taxon>
        <taxon>Spermatophyta</taxon>
        <taxon>Magnoliopsida</taxon>
        <taxon>Liliopsida</taxon>
        <taxon>Poales</taxon>
        <taxon>Poaceae</taxon>
        <taxon>PACMAD clade</taxon>
        <taxon>Chloridoideae</taxon>
        <taxon>Eragrostideae</taxon>
        <taxon>Eragrostidinae</taxon>
        <taxon>Eragrostis</taxon>
    </lineage>
</organism>
<accession>A0A5J9VNH5</accession>
<name>A0A5J9VNH5_9POAL</name>
<feature type="non-terminal residue" evidence="1">
    <location>
        <position position="1"/>
    </location>
</feature>
<keyword evidence="2" id="KW-1185">Reference proteome</keyword>
<dbReference type="AlphaFoldDB" id="A0A5J9VNH5"/>
<sequence length="174" mass="18297">MGLDVFTAREDRMPRAACRYQRLHGEVADGGDGDDGGRLPSVAAVGSVRVRRPLRLRRRACKAAAAGRWRATTTAAGGGKRLLRLRLLRLVLLAPARRVAALLAELVRRLAVAMAASAVDAAAGDCPAIVFSSQWGLPVLSHSSSTSGGRSAARLRALYLERSLSARSASGAPC</sequence>
<comment type="caution">
    <text evidence="1">The sequence shown here is derived from an EMBL/GenBank/DDBJ whole genome shotgun (WGS) entry which is preliminary data.</text>
</comment>
<dbReference type="Proteomes" id="UP000324897">
    <property type="component" value="Chromosome 4"/>
</dbReference>
<proteinExistence type="predicted"/>
<dbReference type="PANTHER" id="PTHR35123">
    <property type="entry name" value="OS07G0633900 PROTEIN-RELATED"/>
    <property type="match status" value="1"/>
</dbReference>
<protein>
    <submittedName>
        <fullName evidence="1">Uncharacterized protein</fullName>
    </submittedName>
</protein>
<reference evidence="1 2" key="1">
    <citation type="journal article" date="2019" name="Sci. Rep.">
        <title>A high-quality genome of Eragrostis curvula grass provides insights into Poaceae evolution and supports new strategies to enhance forage quality.</title>
        <authorList>
            <person name="Carballo J."/>
            <person name="Santos B.A.C.M."/>
            <person name="Zappacosta D."/>
            <person name="Garbus I."/>
            <person name="Selva J.P."/>
            <person name="Gallo C.A."/>
            <person name="Diaz A."/>
            <person name="Albertini E."/>
            <person name="Caccamo M."/>
            <person name="Echenique V."/>
        </authorList>
    </citation>
    <scope>NUCLEOTIDE SEQUENCE [LARGE SCALE GENOMIC DNA]</scope>
    <source>
        <strain evidence="2">cv. Victoria</strain>
        <tissue evidence="1">Leaf</tissue>
    </source>
</reference>
<dbReference type="EMBL" id="RWGY01000007">
    <property type="protein sequence ID" value="TVU37713.1"/>
    <property type="molecule type" value="Genomic_DNA"/>
</dbReference>